<organism evidence="2 3">
    <name type="scientific">Fusarium solani</name>
    <name type="common">Filamentous fungus</name>
    <dbReference type="NCBI Taxonomy" id="169388"/>
    <lineage>
        <taxon>Eukaryota</taxon>
        <taxon>Fungi</taxon>
        <taxon>Dikarya</taxon>
        <taxon>Ascomycota</taxon>
        <taxon>Pezizomycotina</taxon>
        <taxon>Sordariomycetes</taxon>
        <taxon>Hypocreomycetidae</taxon>
        <taxon>Hypocreales</taxon>
        <taxon>Nectriaceae</taxon>
        <taxon>Fusarium</taxon>
        <taxon>Fusarium solani species complex</taxon>
    </lineage>
</organism>
<feature type="signal peptide" evidence="1">
    <location>
        <begin position="1"/>
        <end position="19"/>
    </location>
</feature>
<evidence type="ECO:0000256" key="1">
    <source>
        <dbReference type="SAM" id="SignalP"/>
    </source>
</evidence>
<dbReference type="AlphaFoldDB" id="A0A9P9K7N2"/>
<feature type="chain" id="PRO_5040359783" description="Secreted protein" evidence="1">
    <location>
        <begin position="20"/>
        <end position="82"/>
    </location>
</feature>
<evidence type="ECO:0000313" key="2">
    <source>
        <dbReference type="EMBL" id="KAH7242999.1"/>
    </source>
</evidence>
<dbReference type="EMBL" id="JAGTJS010000019">
    <property type="protein sequence ID" value="KAH7242999.1"/>
    <property type="molecule type" value="Genomic_DNA"/>
</dbReference>
<accession>A0A9P9K7N2</accession>
<protein>
    <recommendedName>
        <fullName evidence="4">Secreted protein</fullName>
    </recommendedName>
</protein>
<keyword evidence="1" id="KW-0732">Signal</keyword>
<proteinExistence type="predicted"/>
<sequence length="82" mass="9041">MVLVFPLVQILWASPGHHSAPNQSTLPFRIHGLLLYEALSMLGRLIDTSYHSQDGTYEPLQPQKNVAIPSICGESPDVGRCK</sequence>
<keyword evidence="3" id="KW-1185">Reference proteome</keyword>
<evidence type="ECO:0008006" key="4">
    <source>
        <dbReference type="Google" id="ProtNLM"/>
    </source>
</evidence>
<evidence type="ECO:0000313" key="3">
    <source>
        <dbReference type="Proteomes" id="UP000736672"/>
    </source>
</evidence>
<gene>
    <name evidence="2" type="ORF">B0J15DRAFT_501738</name>
</gene>
<comment type="caution">
    <text evidence="2">The sequence shown here is derived from an EMBL/GenBank/DDBJ whole genome shotgun (WGS) entry which is preliminary data.</text>
</comment>
<name>A0A9P9K7N2_FUSSL</name>
<reference evidence="2" key="1">
    <citation type="journal article" date="2021" name="Nat. Commun.">
        <title>Genetic determinants of endophytism in the Arabidopsis root mycobiome.</title>
        <authorList>
            <person name="Mesny F."/>
            <person name="Miyauchi S."/>
            <person name="Thiergart T."/>
            <person name="Pickel B."/>
            <person name="Atanasova L."/>
            <person name="Karlsson M."/>
            <person name="Huettel B."/>
            <person name="Barry K.W."/>
            <person name="Haridas S."/>
            <person name="Chen C."/>
            <person name="Bauer D."/>
            <person name="Andreopoulos W."/>
            <person name="Pangilinan J."/>
            <person name="LaButti K."/>
            <person name="Riley R."/>
            <person name="Lipzen A."/>
            <person name="Clum A."/>
            <person name="Drula E."/>
            <person name="Henrissat B."/>
            <person name="Kohler A."/>
            <person name="Grigoriev I.V."/>
            <person name="Martin F.M."/>
            <person name="Hacquard S."/>
        </authorList>
    </citation>
    <scope>NUCLEOTIDE SEQUENCE</scope>
    <source>
        <strain evidence="2">FSSC 5 MPI-SDFR-AT-0091</strain>
    </source>
</reference>
<dbReference type="Proteomes" id="UP000736672">
    <property type="component" value="Unassembled WGS sequence"/>
</dbReference>